<evidence type="ECO:0000313" key="4">
    <source>
        <dbReference type="Proteomes" id="UP000272503"/>
    </source>
</evidence>
<feature type="chain" id="PRO_5017996942" evidence="1">
    <location>
        <begin position="28"/>
        <end position="533"/>
    </location>
</feature>
<sequence length="533" mass="57342">MKKRPVLIGALLTAALALSGCAGGAAAGEAEKPATSGPVVGGNLTVGVVAWIGPLDRQQSSSRTFTNIQVTDSLVDQDPDTGKIVPWLASSWEIENDGARYVFKLRDDVTFSNGEKFDAEAVKLNFDSIIELGKQGTAGQANAYLRGYTGTEVIDPYTVAISFDAPKAGFLQAASEAPLGFVSPSTTKQTIEERANGVIGTGPFVIKDVVKDERLVLSARKDYEWGSTARKNASAPHIDTLTYLVIPESSARIGALTSGSVDAIQWPSSNNIDEVDSEYSVYSRPSAGIVYSLYPNTADPILSQEAPRRAVQRAINRQEIKSVLLDKTIQPATSVVSAVFPTYTDLSDKLSYNPDEVKKILTADGWAIGSDGIWAKNGQRLALSLPFESSENKALFELIQQQLKANGIELDLRQVTGAELQASLKSGDYAFAFGNFTRPDPDAFLVNFVPEYSNLARADVTPELTQLIKDQSVNVDAASRAKQSADIQAGLIDHAISIPLHEAVSVIVTDKKVHDVAFTAQWWAIFGAAWIDQ</sequence>
<dbReference type="PIRSF" id="PIRSF002741">
    <property type="entry name" value="MppA"/>
    <property type="match status" value="1"/>
</dbReference>
<proteinExistence type="predicted"/>
<dbReference type="PROSITE" id="PS51257">
    <property type="entry name" value="PROKAR_LIPOPROTEIN"/>
    <property type="match status" value="1"/>
</dbReference>
<reference evidence="3 4" key="1">
    <citation type="submission" date="2018-10" db="EMBL/GenBank/DDBJ databases">
        <authorList>
            <person name="Li J."/>
        </authorList>
    </citation>
    <scope>NUCLEOTIDE SEQUENCE [LARGE SCALE GENOMIC DNA]</scope>
    <source>
        <strain evidence="3 4">IF 016277</strain>
    </source>
</reference>
<dbReference type="Gene3D" id="3.40.190.10">
    <property type="entry name" value="Periplasmic binding protein-like II"/>
    <property type="match status" value="1"/>
</dbReference>
<dbReference type="GO" id="GO:0043190">
    <property type="term" value="C:ATP-binding cassette (ABC) transporter complex"/>
    <property type="evidence" value="ECO:0007669"/>
    <property type="project" value="InterPro"/>
</dbReference>
<dbReference type="InterPro" id="IPR030678">
    <property type="entry name" value="Peptide/Ni-bd"/>
</dbReference>
<dbReference type="RefSeq" id="WP_121648823.1">
    <property type="nucleotide sequence ID" value="NZ_RCUX01000007.1"/>
</dbReference>
<dbReference type="EMBL" id="RCUX01000007">
    <property type="protein sequence ID" value="RLP75274.1"/>
    <property type="molecule type" value="Genomic_DNA"/>
</dbReference>
<dbReference type="GO" id="GO:1904680">
    <property type="term" value="F:peptide transmembrane transporter activity"/>
    <property type="evidence" value="ECO:0007669"/>
    <property type="project" value="TreeGrafter"/>
</dbReference>
<name>A0A3L7A5A3_9MICO</name>
<comment type="caution">
    <text evidence="3">The sequence shown here is derived from an EMBL/GenBank/DDBJ whole genome shotgun (WGS) entry which is preliminary data.</text>
</comment>
<evidence type="ECO:0000259" key="2">
    <source>
        <dbReference type="Pfam" id="PF00496"/>
    </source>
</evidence>
<dbReference type="SUPFAM" id="SSF53850">
    <property type="entry name" value="Periplasmic binding protein-like II"/>
    <property type="match status" value="1"/>
</dbReference>
<feature type="signal peptide" evidence="1">
    <location>
        <begin position="1"/>
        <end position="27"/>
    </location>
</feature>
<dbReference type="PANTHER" id="PTHR30290">
    <property type="entry name" value="PERIPLASMIC BINDING COMPONENT OF ABC TRANSPORTER"/>
    <property type="match status" value="1"/>
</dbReference>
<keyword evidence="4" id="KW-1185">Reference proteome</keyword>
<dbReference type="Proteomes" id="UP000272503">
    <property type="component" value="Unassembled WGS sequence"/>
</dbReference>
<accession>A0A3L7A5A3</accession>
<dbReference type="InterPro" id="IPR000914">
    <property type="entry name" value="SBP_5_dom"/>
</dbReference>
<feature type="domain" description="Solute-binding protein family 5" evidence="2">
    <location>
        <begin position="83"/>
        <end position="449"/>
    </location>
</feature>
<dbReference type="AlphaFoldDB" id="A0A3L7A5A3"/>
<evidence type="ECO:0000313" key="3">
    <source>
        <dbReference type="EMBL" id="RLP75274.1"/>
    </source>
</evidence>
<dbReference type="Gene3D" id="3.10.105.10">
    <property type="entry name" value="Dipeptide-binding Protein, Domain 3"/>
    <property type="match status" value="1"/>
</dbReference>
<protein>
    <submittedName>
        <fullName evidence="3">ABC transporter substrate-binding protein</fullName>
    </submittedName>
</protein>
<dbReference type="Pfam" id="PF00496">
    <property type="entry name" value="SBP_bac_5"/>
    <property type="match status" value="1"/>
</dbReference>
<evidence type="ECO:0000256" key="1">
    <source>
        <dbReference type="SAM" id="SignalP"/>
    </source>
</evidence>
<dbReference type="GO" id="GO:0042597">
    <property type="term" value="C:periplasmic space"/>
    <property type="evidence" value="ECO:0007669"/>
    <property type="project" value="UniProtKB-ARBA"/>
</dbReference>
<dbReference type="InterPro" id="IPR039424">
    <property type="entry name" value="SBP_5"/>
</dbReference>
<dbReference type="GO" id="GO:0015833">
    <property type="term" value="P:peptide transport"/>
    <property type="evidence" value="ECO:0007669"/>
    <property type="project" value="TreeGrafter"/>
</dbReference>
<gene>
    <name evidence="3" type="ORF">D9V32_10305</name>
</gene>
<keyword evidence="1" id="KW-0732">Signal</keyword>
<organism evidence="3 4">
    <name type="scientific">Mycetocola tolaasinivorans</name>
    <dbReference type="NCBI Taxonomy" id="76635"/>
    <lineage>
        <taxon>Bacteria</taxon>
        <taxon>Bacillati</taxon>
        <taxon>Actinomycetota</taxon>
        <taxon>Actinomycetes</taxon>
        <taxon>Micrococcales</taxon>
        <taxon>Microbacteriaceae</taxon>
        <taxon>Mycetocola</taxon>
    </lineage>
</organism>
<dbReference type="OrthoDB" id="5240629at2"/>